<comment type="caution">
    <text evidence="2">The sequence shown here is derived from an EMBL/GenBank/DDBJ whole genome shotgun (WGS) entry which is preliminary data.</text>
</comment>
<sequence length="359" mass="40700">MLHDIIAAYGLPANDCQLQTIDSGLINRTWKVTAADKEYVLQQINSDVFKSPHDISENIRKISRFLARHAPGYLFISPIVATSGAYLVQNSAGDFYRLTPFVAGSHTIDTVSTRQEAYEAARQFGRFTSLLSGFDTQELHYTLPNFHNLGLRFEQFKAAYKQASPERLAAAEQSVRDAFSHQGLVQTYQSIKANKDIPLRVIHHDTKISNVLFDEAGKGLCVIDLDTVMPGYFISDVGDMMRTYLSPVNEEEKDLGSISIREDYFAAVMEGYFSDMAKQLTPAEKELCLYAGKFMIYMQALRFLTDFLSGDTYYATSYPKQNLVRTQNQFTLLKRYIEAEDRLQQIISDFLQKEQTSGI</sequence>
<evidence type="ECO:0000313" key="2">
    <source>
        <dbReference type="EMBL" id="GAA4442817.1"/>
    </source>
</evidence>
<dbReference type="PANTHER" id="PTHR21064">
    <property type="entry name" value="AMINOGLYCOSIDE PHOSPHOTRANSFERASE DOMAIN-CONTAINING PROTEIN-RELATED"/>
    <property type="match status" value="1"/>
</dbReference>
<keyword evidence="3" id="KW-1185">Reference proteome</keyword>
<feature type="domain" description="Aminoglycoside phosphotransferase" evidence="1">
    <location>
        <begin position="18"/>
        <end position="243"/>
    </location>
</feature>
<dbReference type="InterPro" id="IPR002575">
    <property type="entry name" value="Aminoglycoside_PTrfase"/>
</dbReference>
<dbReference type="Pfam" id="PF01636">
    <property type="entry name" value="APH"/>
    <property type="match status" value="1"/>
</dbReference>
<dbReference type="SUPFAM" id="SSF56112">
    <property type="entry name" value="Protein kinase-like (PK-like)"/>
    <property type="match status" value="1"/>
</dbReference>
<proteinExistence type="predicted"/>
<dbReference type="Gene3D" id="3.90.1200.10">
    <property type="match status" value="1"/>
</dbReference>
<evidence type="ECO:0000259" key="1">
    <source>
        <dbReference type="Pfam" id="PF01636"/>
    </source>
</evidence>
<dbReference type="Proteomes" id="UP001500552">
    <property type="component" value="Unassembled WGS sequence"/>
</dbReference>
<evidence type="ECO:0000313" key="3">
    <source>
        <dbReference type="Proteomes" id="UP001500552"/>
    </source>
</evidence>
<dbReference type="RefSeq" id="WP_345162235.1">
    <property type="nucleotide sequence ID" value="NZ_BAABHC010000029.1"/>
</dbReference>
<accession>A0ABP8M3W5</accession>
<dbReference type="EMBL" id="BAABHC010000029">
    <property type="protein sequence ID" value="GAA4442817.1"/>
    <property type="molecule type" value="Genomic_DNA"/>
</dbReference>
<dbReference type="InterPro" id="IPR050249">
    <property type="entry name" value="Pseudomonas-type_ThrB"/>
</dbReference>
<reference evidence="3" key="1">
    <citation type="journal article" date="2019" name="Int. J. Syst. Evol. Microbiol.">
        <title>The Global Catalogue of Microorganisms (GCM) 10K type strain sequencing project: providing services to taxonomists for standard genome sequencing and annotation.</title>
        <authorList>
            <consortium name="The Broad Institute Genomics Platform"/>
            <consortium name="The Broad Institute Genome Sequencing Center for Infectious Disease"/>
            <person name="Wu L."/>
            <person name="Ma J."/>
        </authorList>
    </citation>
    <scope>NUCLEOTIDE SEQUENCE [LARGE SCALE GENOMIC DNA]</scope>
    <source>
        <strain evidence="3">JCM 17926</strain>
    </source>
</reference>
<dbReference type="InterPro" id="IPR011009">
    <property type="entry name" value="Kinase-like_dom_sf"/>
</dbReference>
<organism evidence="2 3">
    <name type="scientific">Pontibacter saemangeumensis</name>
    <dbReference type="NCBI Taxonomy" id="1084525"/>
    <lineage>
        <taxon>Bacteria</taxon>
        <taxon>Pseudomonadati</taxon>
        <taxon>Bacteroidota</taxon>
        <taxon>Cytophagia</taxon>
        <taxon>Cytophagales</taxon>
        <taxon>Hymenobacteraceae</taxon>
        <taxon>Pontibacter</taxon>
    </lineage>
</organism>
<gene>
    <name evidence="2" type="ORF">GCM10023188_42940</name>
</gene>
<protein>
    <submittedName>
        <fullName evidence="2">Aminoglycoside phosphotransferase family protein</fullName>
    </submittedName>
</protein>
<dbReference type="PANTHER" id="PTHR21064:SF5">
    <property type="entry name" value="SLR1880 PROTEIN"/>
    <property type="match status" value="1"/>
</dbReference>
<name>A0ABP8M3W5_9BACT</name>